<feature type="compositionally biased region" description="Acidic residues" evidence="2">
    <location>
        <begin position="103"/>
        <end position="114"/>
    </location>
</feature>
<dbReference type="AlphaFoldDB" id="A0A4S2AFS4"/>
<dbReference type="RefSeq" id="WP_136011299.1">
    <property type="nucleotide sequence ID" value="NZ_SRYZ01000063.1"/>
</dbReference>
<evidence type="ECO:0000256" key="2">
    <source>
        <dbReference type="SAM" id="MobiDB-lite"/>
    </source>
</evidence>
<feature type="coiled-coil region" evidence="1">
    <location>
        <begin position="17"/>
        <end position="44"/>
    </location>
</feature>
<sequence>MDDEMTMREIIANQVSISEQEDAYAALEAKYNNVEEAVEQDLLRAQFDRVDEDFEGQDMLAAQLDGVEDIAESGSGFVEECEDFVDREEFIKSLNVIEENYIEEDDSDDWESIDDNPYYNDNLDMDQQSPEFWDNL</sequence>
<evidence type="ECO:0000313" key="4">
    <source>
        <dbReference type="Proteomes" id="UP000310532"/>
    </source>
</evidence>
<protein>
    <submittedName>
        <fullName evidence="3">Uncharacterized protein</fullName>
    </submittedName>
</protein>
<proteinExistence type="predicted"/>
<reference evidence="3 4" key="1">
    <citation type="submission" date="2019-04" db="EMBL/GenBank/DDBJ databases">
        <title>Microbes associate with the intestines of laboratory mice.</title>
        <authorList>
            <person name="Navarre W."/>
            <person name="Wong E."/>
            <person name="Huang K."/>
            <person name="Tropini C."/>
            <person name="Ng K."/>
            <person name="Yu B."/>
        </authorList>
    </citation>
    <scope>NUCLEOTIDE SEQUENCE [LARGE SCALE GENOMIC DNA]</scope>
    <source>
        <strain evidence="3 4">NM69_E16B</strain>
    </source>
</reference>
<dbReference type="Proteomes" id="UP000310532">
    <property type="component" value="Unassembled WGS sequence"/>
</dbReference>
<feature type="region of interest" description="Disordered" evidence="2">
    <location>
        <begin position="103"/>
        <end position="136"/>
    </location>
</feature>
<accession>A0A4S2AFS4</accession>
<gene>
    <name evidence="3" type="ORF">E5355_17265</name>
</gene>
<dbReference type="EMBL" id="SRYZ01000063">
    <property type="protein sequence ID" value="TGX99697.1"/>
    <property type="molecule type" value="Genomic_DNA"/>
</dbReference>
<keyword evidence="4" id="KW-1185">Reference proteome</keyword>
<comment type="caution">
    <text evidence="3">The sequence shown here is derived from an EMBL/GenBank/DDBJ whole genome shotgun (WGS) entry which is preliminary data.</text>
</comment>
<keyword evidence="1" id="KW-0175">Coiled coil</keyword>
<evidence type="ECO:0000313" key="3">
    <source>
        <dbReference type="EMBL" id="TGX99697.1"/>
    </source>
</evidence>
<name>A0A4S2AFS4_9BACE</name>
<organism evidence="3 4">
    <name type="scientific">Bacteroides muris</name>
    <name type="common">ex Afrizal et al. 2022</name>
    <dbReference type="NCBI Taxonomy" id="2516960"/>
    <lineage>
        <taxon>Bacteria</taxon>
        <taxon>Pseudomonadati</taxon>
        <taxon>Bacteroidota</taxon>
        <taxon>Bacteroidia</taxon>
        <taxon>Bacteroidales</taxon>
        <taxon>Bacteroidaceae</taxon>
        <taxon>Bacteroides</taxon>
    </lineage>
</organism>
<evidence type="ECO:0000256" key="1">
    <source>
        <dbReference type="SAM" id="Coils"/>
    </source>
</evidence>